<accession>A0A0F4GXK6</accession>
<evidence type="ECO:0000313" key="2">
    <source>
        <dbReference type="Proteomes" id="UP000033647"/>
    </source>
</evidence>
<gene>
    <name evidence="1" type="ORF">TI39_contig121g00001</name>
</gene>
<name>A0A0F4GXK6_9PEZI</name>
<keyword evidence="2" id="KW-1185">Reference proteome</keyword>
<reference evidence="1 2" key="1">
    <citation type="submission" date="2015-03" db="EMBL/GenBank/DDBJ databases">
        <title>RNA-seq based gene annotation and comparative genomics of four Zymoseptoria species reveal species-specific pathogenicity related genes and transposable element activity.</title>
        <authorList>
            <person name="Grandaubert J."/>
            <person name="Bhattacharyya A."/>
            <person name="Stukenbrock E.H."/>
        </authorList>
    </citation>
    <scope>NUCLEOTIDE SEQUENCE [LARGE SCALE GENOMIC DNA]</scope>
    <source>
        <strain evidence="1 2">Zb18110</strain>
    </source>
</reference>
<proteinExistence type="predicted"/>
<dbReference type="AlphaFoldDB" id="A0A0F4GXK6"/>
<dbReference type="STRING" id="1047168.A0A0F4GXK6"/>
<protein>
    <submittedName>
        <fullName evidence="1">Uncharacterized protein</fullName>
    </submittedName>
</protein>
<feature type="non-terminal residue" evidence="1">
    <location>
        <position position="76"/>
    </location>
</feature>
<comment type="caution">
    <text evidence="1">The sequence shown here is derived from an EMBL/GenBank/DDBJ whole genome shotgun (WGS) entry which is preliminary data.</text>
</comment>
<dbReference type="EMBL" id="LAFY01000118">
    <property type="protein sequence ID" value="KJY02142.1"/>
    <property type="molecule type" value="Genomic_DNA"/>
</dbReference>
<dbReference type="Proteomes" id="UP000033647">
    <property type="component" value="Unassembled WGS sequence"/>
</dbReference>
<evidence type="ECO:0000313" key="1">
    <source>
        <dbReference type="EMBL" id="KJY02142.1"/>
    </source>
</evidence>
<organism evidence="1 2">
    <name type="scientific">Zymoseptoria brevis</name>
    <dbReference type="NCBI Taxonomy" id="1047168"/>
    <lineage>
        <taxon>Eukaryota</taxon>
        <taxon>Fungi</taxon>
        <taxon>Dikarya</taxon>
        <taxon>Ascomycota</taxon>
        <taxon>Pezizomycotina</taxon>
        <taxon>Dothideomycetes</taxon>
        <taxon>Dothideomycetidae</taxon>
        <taxon>Mycosphaerellales</taxon>
        <taxon>Mycosphaerellaceae</taxon>
        <taxon>Zymoseptoria</taxon>
    </lineage>
</organism>
<sequence length="76" mass="7768">MGPSINQFSWLDLPAVGDFAVENNGSLTGSMTMDQLDRFEDSSADGYGGFADPGGFVVGPGMFGWGGEMGGVEGVA</sequence>